<gene>
    <name evidence="2" type="ORF">PUN28_018825</name>
</gene>
<feature type="region of interest" description="Disordered" evidence="1">
    <location>
        <begin position="1"/>
        <end position="60"/>
    </location>
</feature>
<organism evidence="2 3">
    <name type="scientific">Cardiocondyla obscurior</name>
    <dbReference type="NCBI Taxonomy" id="286306"/>
    <lineage>
        <taxon>Eukaryota</taxon>
        <taxon>Metazoa</taxon>
        <taxon>Ecdysozoa</taxon>
        <taxon>Arthropoda</taxon>
        <taxon>Hexapoda</taxon>
        <taxon>Insecta</taxon>
        <taxon>Pterygota</taxon>
        <taxon>Neoptera</taxon>
        <taxon>Endopterygota</taxon>
        <taxon>Hymenoptera</taxon>
        <taxon>Apocrita</taxon>
        <taxon>Aculeata</taxon>
        <taxon>Formicoidea</taxon>
        <taxon>Formicidae</taxon>
        <taxon>Myrmicinae</taxon>
        <taxon>Cardiocondyla</taxon>
    </lineage>
</organism>
<evidence type="ECO:0000256" key="1">
    <source>
        <dbReference type="SAM" id="MobiDB-lite"/>
    </source>
</evidence>
<keyword evidence="3" id="KW-1185">Reference proteome</keyword>
<accession>A0AAW2EC95</accession>
<reference evidence="2 3" key="1">
    <citation type="submission" date="2023-03" db="EMBL/GenBank/DDBJ databases">
        <title>High recombination rates correlate with genetic variation in Cardiocondyla obscurior ants.</title>
        <authorList>
            <person name="Errbii M."/>
        </authorList>
    </citation>
    <scope>NUCLEOTIDE SEQUENCE [LARGE SCALE GENOMIC DNA]</scope>
    <source>
        <strain evidence="2">Alpha-2009</strain>
        <tissue evidence="2">Whole body</tissue>
    </source>
</reference>
<evidence type="ECO:0000313" key="3">
    <source>
        <dbReference type="Proteomes" id="UP001430953"/>
    </source>
</evidence>
<evidence type="ECO:0000313" key="2">
    <source>
        <dbReference type="EMBL" id="KAL0101286.1"/>
    </source>
</evidence>
<proteinExistence type="predicted"/>
<dbReference type="Proteomes" id="UP001430953">
    <property type="component" value="Unassembled WGS sequence"/>
</dbReference>
<feature type="compositionally biased region" description="Basic residues" evidence="1">
    <location>
        <begin position="28"/>
        <end position="48"/>
    </location>
</feature>
<protein>
    <submittedName>
        <fullName evidence="2">Uncharacterized protein</fullName>
    </submittedName>
</protein>
<dbReference type="AlphaFoldDB" id="A0AAW2EC95"/>
<dbReference type="EMBL" id="JADYXP020000024">
    <property type="protein sequence ID" value="KAL0101286.1"/>
    <property type="molecule type" value="Genomic_DNA"/>
</dbReference>
<comment type="caution">
    <text evidence="2">The sequence shown here is derived from an EMBL/GenBank/DDBJ whole genome shotgun (WGS) entry which is preliminary data.</text>
</comment>
<sequence>MGNCRGWKTQSRGAATPFRPADAPLLREKKKKEKDEKKKKKKKGKTRYRGNNVAGRVTREFLNSSSKRRLDENGSLAELATKYFFSLRDVRATGFPRVAGMHN</sequence>
<name>A0AAW2EC95_9HYME</name>